<evidence type="ECO:0000313" key="3">
    <source>
        <dbReference type="EMBL" id="MBE7323153.1"/>
    </source>
</evidence>
<evidence type="ECO:0000256" key="1">
    <source>
        <dbReference type="SAM" id="MobiDB-lite"/>
    </source>
</evidence>
<organism evidence="3 4">
    <name type="scientific">Nocardioides malaquae</name>
    <dbReference type="NCBI Taxonomy" id="2773426"/>
    <lineage>
        <taxon>Bacteria</taxon>
        <taxon>Bacillati</taxon>
        <taxon>Actinomycetota</taxon>
        <taxon>Actinomycetes</taxon>
        <taxon>Propionibacteriales</taxon>
        <taxon>Nocardioidaceae</taxon>
        <taxon>Nocardioides</taxon>
    </lineage>
</organism>
<reference evidence="3 4" key="1">
    <citation type="submission" date="2020-10" db="EMBL/GenBank/DDBJ databases">
        <title>Nocardioides sp. isolated from sludge.</title>
        <authorList>
            <person name="Zhang X."/>
        </authorList>
    </citation>
    <scope>NUCLEOTIDE SEQUENCE [LARGE SCALE GENOMIC DNA]</scope>
    <source>
        <strain evidence="3 4">Y6</strain>
    </source>
</reference>
<name>A0ABR9RNL5_9ACTN</name>
<gene>
    <name evidence="3" type="ORF">IEQ44_00620</name>
</gene>
<comment type="caution">
    <text evidence="3">The sequence shown here is derived from an EMBL/GenBank/DDBJ whole genome shotgun (WGS) entry which is preliminary data.</text>
</comment>
<dbReference type="Proteomes" id="UP000756387">
    <property type="component" value="Unassembled WGS sequence"/>
</dbReference>
<proteinExistence type="predicted"/>
<accession>A0ABR9RNL5</accession>
<dbReference type="SUPFAM" id="SSF52266">
    <property type="entry name" value="SGNH hydrolase"/>
    <property type="match status" value="1"/>
</dbReference>
<dbReference type="EMBL" id="JADCSA010000001">
    <property type="protein sequence ID" value="MBE7323153.1"/>
    <property type="molecule type" value="Genomic_DNA"/>
</dbReference>
<protein>
    <recommendedName>
        <fullName evidence="2">SGNH hydrolase-type esterase domain-containing protein</fullName>
    </recommendedName>
</protein>
<dbReference type="InterPro" id="IPR013830">
    <property type="entry name" value="SGNH_hydro"/>
</dbReference>
<evidence type="ECO:0000313" key="4">
    <source>
        <dbReference type="Proteomes" id="UP000756387"/>
    </source>
</evidence>
<feature type="region of interest" description="Disordered" evidence="1">
    <location>
        <begin position="185"/>
        <end position="205"/>
    </location>
</feature>
<dbReference type="InterPro" id="IPR036514">
    <property type="entry name" value="SGNH_hydro_sf"/>
</dbReference>
<dbReference type="Gene3D" id="2.60.120.1360">
    <property type="match status" value="1"/>
</dbReference>
<dbReference type="Pfam" id="PF13472">
    <property type="entry name" value="Lipase_GDSL_2"/>
    <property type="match status" value="1"/>
</dbReference>
<keyword evidence="4" id="KW-1185">Reference proteome</keyword>
<evidence type="ECO:0000259" key="2">
    <source>
        <dbReference type="Pfam" id="PF13472"/>
    </source>
</evidence>
<dbReference type="Gene3D" id="3.40.50.1110">
    <property type="entry name" value="SGNH hydrolase"/>
    <property type="match status" value="1"/>
</dbReference>
<feature type="domain" description="SGNH hydrolase-type esterase" evidence="2">
    <location>
        <begin position="252"/>
        <end position="391"/>
    </location>
</feature>
<sequence length="406" mass="43733">MPRRVRYALYAVVVLALTAYLGVQAWDRWGPSTQADAPVNDGLEEFLAPWYEAVQGQADRPATVVVVGDSISEGILLPSPVFENRMVARLQEKLREAQGIDGGTGFMPPYYGDATTPDDTVRTGTQAQEQMFQTWGLGGRALLMPAGAEVTYPQQEATRVRVWYGRTAVLGGQAKVFVDGKDVTAQGTLSTGEPSGETLSSAGTSSEAGLWWSSPELSGAEHVVQVRSVAAGFSFVHTGVDFFDGDAESGIHVVDASHSGVAAAHYASPNAVQGHWTEVAAHDPDLILVNIGSNPEPDHATSLRTLVENALAAAPRARILIVDGYEPGTWTPERWQEIRDARRAVAEARPDRVAVFDLARHWPALAKDGTTNDGLMIENAMPLHPNVKGNERMAEIYAELLTPPED</sequence>
<dbReference type="RefSeq" id="WP_193636494.1">
    <property type="nucleotide sequence ID" value="NZ_JADCSA010000001.1"/>
</dbReference>